<dbReference type="STRING" id="1676925.ENSPKIP00000015268"/>
<dbReference type="PANTHER" id="PTHR23037:SF7">
    <property type="entry name" value="INTERLEUKIN-21 RECEPTOR"/>
    <property type="match status" value="1"/>
</dbReference>
<feature type="transmembrane region" description="Helical" evidence="8">
    <location>
        <begin position="230"/>
        <end position="251"/>
    </location>
</feature>
<keyword evidence="11" id="KW-1185">Reference proteome</keyword>
<feature type="signal peptide" evidence="9">
    <location>
        <begin position="1"/>
        <end position="19"/>
    </location>
</feature>
<dbReference type="GeneID" id="111833431"/>
<reference evidence="10" key="2">
    <citation type="submission" date="2025-09" db="UniProtKB">
        <authorList>
            <consortium name="Ensembl"/>
        </authorList>
    </citation>
    <scope>IDENTIFICATION</scope>
</reference>
<dbReference type="GeneTree" id="ENSGT00940000167095"/>
<dbReference type="CDD" id="cd00063">
    <property type="entry name" value="FN3"/>
    <property type="match status" value="1"/>
</dbReference>
<evidence type="ECO:0000313" key="10">
    <source>
        <dbReference type="Ensembl" id="ENSPKIP00000015268.1"/>
    </source>
</evidence>
<evidence type="ECO:0000256" key="1">
    <source>
        <dbReference type="ARBA" id="ARBA00004479"/>
    </source>
</evidence>
<dbReference type="InterPro" id="IPR003961">
    <property type="entry name" value="FN3_dom"/>
</dbReference>
<keyword evidence="2 8" id="KW-0812">Transmembrane</keyword>
<evidence type="ECO:0000256" key="9">
    <source>
        <dbReference type="SAM" id="SignalP"/>
    </source>
</evidence>
<protein>
    <submittedName>
        <fullName evidence="10">Interleukin-21 receptor-like</fullName>
    </submittedName>
</protein>
<keyword evidence="5 8" id="KW-0472">Membrane</keyword>
<dbReference type="PANTHER" id="PTHR23037">
    <property type="entry name" value="CYTOKINE RECEPTOR"/>
    <property type="match status" value="1"/>
</dbReference>
<dbReference type="RefSeq" id="XP_023647455.1">
    <property type="nucleotide sequence ID" value="XM_023791687.2"/>
</dbReference>
<dbReference type="InterPro" id="IPR013783">
    <property type="entry name" value="Ig-like_fold"/>
</dbReference>
<evidence type="ECO:0000256" key="8">
    <source>
        <dbReference type="SAM" id="Phobius"/>
    </source>
</evidence>
<dbReference type="OrthoDB" id="8897483at2759"/>
<sequence>MSRLFAFLWVFYNSGLLSGATVTKGTMDEISCVNDYLFTITCTVRISKGSDHIRNISYWLEFQHYGKIFNCSLAKILDNYQCTLQSPERFIDTEHFVIKLWDNLRTAMLENRYKPAKHIKPVAPCNLSVHWFPGGYNFTWQNSYEKIQPRVFLIRYLKYRLWYYRSGDSDDVTKIELFEKLVQVEDLRLEPDTEYIAKVSSSPISNHYCGQWSDWSPAVRWRTYKRQGNGALLLVGLAACAAIAIMLFLFFRLKPRLNLKKYFSVPTPEPFFQSLYNKYKGDFKSWVMSQGNLGRPLNIEEPLKLDTLVVAPPIDHKESYILPPLQHTQTYTTYVNPLVNTYGIDPQDSLFSVPFLMPELSVIVGSVLKHTGPDVGDSRFGDLQCSTGYSNNYCTLTATGNELIPSKAPEEDCDGTLQFTKL</sequence>
<proteinExistence type="predicted"/>
<dbReference type="Ensembl" id="ENSPKIT00000039730.1">
    <property type="protein sequence ID" value="ENSPKIP00000015268.1"/>
    <property type="gene ID" value="ENSPKIG00000002039.1"/>
</dbReference>
<keyword evidence="3 9" id="KW-0732">Signal</keyword>
<reference evidence="10" key="1">
    <citation type="submission" date="2025-08" db="UniProtKB">
        <authorList>
            <consortium name="Ensembl"/>
        </authorList>
    </citation>
    <scope>IDENTIFICATION</scope>
</reference>
<accession>A0A3B3RA68</accession>
<evidence type="ECO:0000256" key="4">
    <source>
        <dbReference type="ARBA" id="ARBA00022989"/>
    </source>
</evidence>
<dbReference type="SUPFAM" id="SSF49265">
    <property type="entry name" value="Fibronectin type III"/>
    <property type="match status" value="1"/>
</dbReference>
<dbReference type="RefSeq" id="XP_072568674.1">
    <property type="nucleotide sequence ID" value="XM_072712573.1"/>
</dbReference>
<evidence type="ECO:0000313" key="11">
    <source>
        <dbReference type="Proteomes" id="UP000261540"/>
    </source>
</evidence>
<dbReference type="RefSeq" id="XP_023647454.1">
    <property type="nucleotide sequence ID" value="XM_023791686.2"/>
</dbReference>
<dbReference type="Gene3D" id="2.60.40.10">
    <property type="entry name" value="Immunoglobulins"/>
    <property type="match status" value="1"/>
</dbReference>
<evidence type="ECO:0000256" key="5">
    <source>
        <dbReference type="ARBA" id="ARBA00023136"/>
    </source>
</evidence>
<feature type="chain" id="PRO_5017260316" evidence="9">
    <location>
        <begin position="20"/>
        <end position="422"/>
    </location>
</feature>
<dbReference type="GO" id="GO:0009897">
    <property type="term" value="C:external side of plasma membrane"/>
    <property type="evidence" value="ECO:0007669"/>
    <property type="project" value="TreeGrafter"/>
</dbReference>
<keyword evidence="7" id="KW-0325">Glycoprotein</keyword>
<evidence type="ECO:0000256" key="3">
    <source>
        <dbReference type="ARBA" id="ARBA00022729"/>
    </source>
</evidence>
<keyword evidence="6" id="KW-0675">Receptor</keyword>
<evidence type="ECO:0000256" key="2">
    <source>
        <dbReference type="ARBA" id="ARBA00022692"/>
    </source>
</evidence>
<dbReference type="InterPro" id="IPR036116">
    <property type="entry name" value="FN3_sf"/>
</dbReference>
<comment type="subcellular location">
    <subcellularLocation>
        <location evidence="1">Membrane</location>
        <topology evidence="1">Single-pass type I membrane protein</topology>
    </subcellularLocation>
</comment>
<dbReference type="KEGG" id="pki:111833431"/>
<name>A0A3B3RA68_9TELE</name>
<dbReference type="Proteomes" id="UP000261540">
    <property type="component" value="Unplaced"/>
</dbReference>
<organism evidence="10 11">
    <name type="scientific">Paramormyrops kingsleyae</name>
    <dbReference type="NCBI Taxonomy" id="1676925"/>
    <lineage>
        <taxon>Eukaryota</taxon>
        <taxon>Metazoa</taxon>
        <taxon>Chordata</taxon>
        <taxon>Craniata</taxon>
        <taxon>Vertebrata</taxon>
        <taxon>Euteleostomi</taxon>
        <taxon>Actinopterygii</taxon>
        <taxon>Neopterygii</taxon>
        <taxon>Teleostei</taxon>
        <taxon>Osteoglossocephala</taxon>
        <taxon>Osteoglossomorpha</taxon>
        <taxon>Osteoglossiformes</taxon>
        <taxon>Mormyridae</taxon>
        <taxon>Paramormyrops</taxon>
    </lineage>
</organism>
<dbReference type="AlphaFoldDB" id="A0A3B3RA68"/>
<keyword evidence="4 8" id="KW-1133">Transmembrane helix</keyword>
<evidence type="ECO:0000256" key="6">
    <source>
        <dbReference type="ARBA" id="ARBA00023170"/>
    </source>
</evidence>
<dbReference type="GO" id="GO:0004896">
    <property type="term" value="F:cytokine receptor activity"/>
    <property type="evidence" value="ECO:0007669"/>
    <property type="project" value="TreeGrafter"/>
</dbReference>
<evidence type="ECO:0000256" key="7">
    <source>
        <dbReference type="ARBA" id="ARBA00023180"/>
    </source>
</evidence>